<evidence type="ECO:0000313" key="3">
    <source>
        <dbReference type="Proteomes" id="UP000182788"/>
    </source>
</evidence>
<gene>
    <name evidence="2" type="ORF">BAU28_22335</name>
</gene>
<evidence type="ECO:0000259" key="1">
    <source>
        <dbReference type="Pfam" id="PF14206"/>
    </source>
</evidence>
<dbReference type="GeneID" id="87590409"/>
<sequence length="88" mass="10019">MKYTCPCCGYKTLEEEPPGTYEICKICYWEDDPVQFKDPDLEGGANETSLRQAQKNFIVFGACEKRCAGLVRKPTSEDIKDASWKQIC</sequence>
<organism evidence="2 3">
    <name type="scientific">Bacillus paramycoides</name>
    <dbReference type="NCBI Taxonomy" id="2026194"/>
    <lineage>
        <taxon>Bacteria</taxon>
        <taxon>Bacillati</taxon>
        <taxon>Bacillota</taxon>
        <taxon>Bacilli</taxon>
        <taxon>Bacillales</taxon>
        <taxon>Bacillaceae</taxon>
        <taxon>Bacillus</taxon>
        <taxon>Bacillus cereus group</taxon>
    </lineage>
</organism>
<dbReference type="RefSeq" id="WP_071717701.1">
    <property type="nucleotide sequence ID" value="NZ_CBCSHB010000009.1"/>
</dbReference>
<protein>
    <recommendedName>
        <fullName evidence="1">Cysteine-rich CPCC domain-containing protein</fullName>
    </recommendedName>
</protein>
<dbReference type="InterPro" id="IPR025983">
    <property type="entry name" value="Cys_rich_CPCC"/>
</dbReference>
<name>A0A1J9W3A6_9BACI</name>
<evidence type="ECO:0000313" key="2">
    <source>
        <dbReference type="EMBL" id="OJD82100.1"/>
    </source>
</evidence>
<proteinExistence type="predicted"/>
<dbReference type="AlphaFoldDB" id="A0A1J9W3A6"/>
<feature type="domain" description="Cysteine-rich CPCC" evidence="1">
    <location>
        <begin position="3"/>
        <end position="77"/>
    </location>
</feature>
<comment type="caution">
    <text evidence="2">The sequence shown here is derived from an EMBL/GenBank/DDBJ whole genome shotgun (WGS) entry which is preliminary data.</text>
</comment>
<dbReference type="Proteomes" id="UP000182788">
    <property type="component" value="Unassembled WGS sequence"/>
</dbReference>
<accession>A0A1J9W3A6</accession>
<reference evidence="2 3" key="1">
    <citation type="submission" date="2016-06" db="EMBL/GenBank/DDBJ databases">
        <title>First insights into the genetic diversity and population structure of in the Bacillus cereus group bacteria from diverse marine environments.</title>
        <authorList>
            <person name="Liu Y."/>
            <person name="Lai Q."/>
            <person name="Shao Z."/>
        </authorList>
    </citation>
    <scope>NUCLEOTIDE SEQUENCE [LARGE SCALE GENOMIC DNA]</scope>
    <source>
        <strain evidence="2 3">NH24A2</strain>
    </source>
</reference>
<dbReference type="EMBL" id="MAOI01000020">
    <property type="protein sequence ID" value="OJD82100.1"/>
    <property type="molecule type" value="Genomic_DNA"/>
</dbReference>
<dbReference type="Pfam" id="PF14206">
    <property type="entry name" value="Cys_rich_CPCC"/>
    <property type="match status" value="1"/>
</dbReference>